<evidence type="ECO:0000313" key="4">
    <source>
        <dbReference type="EMBL" id="MDT7013142.1"/>
    </source>
</evidence>
<dbReference type="Pfam" id="PF13731">
    <property type="entry name" value="WxL"/>
    <property type="match status" value="1"/>
</dbReference>
<protein>
    <submittedName>
        <fullName evidence="4">WxL domain-containing protein</fullName>
    </submittedName>
</protein>
<evidence type="ECO:0000259" key="3">
    <source>
        <dbReference type="Pfam" id="PF13731"/>
    </source>
</evidence>
<evidence type="ECO:0000256" key="1">
    <source>
        <dbReference type="SAM" id="MobiDB-lite"/>
    </source>
</evidence>
<dbReference type="RefSeq" id="WP_107738286.1">
    <property type="nucleotide sequence ID" value="NZ_JAVLAM010000001.1"/>
</dbReference>
<reference evidence="4" key="1">
    <citation type="submission" date="2023-08" db="EMBL/GenBank/DDBJ databases">
        <authorList>
            <person name="Page C.A."/>
            <person name="Perez-Diaz I.M."/>
        </authorList>
    </citation>
    <scope>NUCLEOTIDE SEQUENCE</scope>
    <source>
        <strain evidence="4">3.8.38</strain>
    </source>
</reference>
<feature type="chain" id="PRO_5043420869" evidence="2">
    <location>
        <begin position="30"/>
        <end position="208"/>
    </location>
</feature>
<proteinExistence type="predicted"/>
<evidence type="ECO:0000313" key="5">
    <source>
        <dbReference type="Proteomes" id="UP001254075"/>
    </source>
</evidence>
<comment type="caution">
    <text evidence="4">The sequence shown here is derived from an EMBL/GenBank/DDBJ whole genome shotgun (WGS) entry which is preliminary data.</text>
</comment>
<evidence type="ECO:0000256" key="2">
    <source>
        <dbReference type="SAM" id="SignalP"/>
    </source>
</evidence>
<feature type="domain" description="WxL" evidence="3">
    <location>
        <begin position="50"/>
        <end position="206"/>
    </location>
</feature>
<name>A0AAW8W123_9LACO</name>
<dbReference type="EMBL" id="JAVLAM010000001">
    <property type="protein sequence ID" value="MDT7013142.1"/>
    <property type="molecule type" value="Genomic_DNA"/>
</dbReference>
<gene>
    <name evidence="4" type="ORF">RI532_01695</name>
</gene>
<feature type="compositionally biased region" description="Low complexity" evidence="1">
    <location>
        <begin position="31"/>
        <end position="53"/>
    </location>
</feature>
<dbReference type="Proteomes" id="UP001254075">
    <property type="component" value="Unassembled WGS sequence"/>
</dbReference>
<keyword evidence="2" id="KW-0732">Signal</keyword>
<feature type="signal peptide" evidence="2">
    <location>
        <begin position="1"/>
        <end position="29"/>
    </location>
</feature>
<organism evidence="4 5">
    <name type="scientific">Levilactobacillus namurensis</name>
    <dbReference type="NCBI Taxonomy" id="380393"/>
    <lineage>
        <taxon>Bacteria</taxon>
        <taxon>Bacillati</taxon>
        <taxon>Bacillota</taxon>
        <taxon>Bacilli</taxon>
        <taxon>Lactobacillales</taxon>
        <taxon>Lactobacillaceae</taxon>
        <taxon>Levilactobacillus</taxon>
    </lineage>
</organism>
<dbReference type="InterPro" id="IPR027994">
    <property type="entry name" value="WxL_dom"/>
</dbReference>
<dbReference type="AlphaFoldDB" id="A0AAW8W123"/>
<feature type="region of interest" description="Disordered" evidence="1">
    <location>
        <begin position="31"/>
        <end position="59"/>
    </location>
</feature>
<sequence length="208" mass="20496">MKRRLRTTLLTGAAALVLGLSGLAVPALADTTTTSSSSTPTTSQSTTASETFTNPTNASISLDSAPSIGFAGAMTPNTKSNETYTATSADNPVEVTNQGLPSGYNVQVANSAFTDATGDKLGGAVLSLGAPEVAAANTGNPSAAPVASAVTLKGDGTNSLLLDAPAKGGLGVFDADLDLADVTLAVPAGQLPGTYTSNLTFTLGDTAQ</sequence>
<accession>A0AAW8W123</accession>